<evidence type="ECO:0000256" key="8">
    <source>
        <dbReference type="ARBA" id="ARBA00023235"/>
    </source>
</evidence>
<dbReference type="SMART" id="SM00491">
    <property type="entry name" value="HELICc2"/>
    <property type="match status" value="1"/>
</dbReference>
<feature type="domain" description="Helicase ATP-binding" evidence="9">
    <location>
        <begin position="16"/>
        <end position="292"/>
    </location>
</feature>
<dbReference type="SUPFAM" id="SSF52540">
    <property type="entry name" value="P-loop containing nucleoside triphosphate hydrolases"/>
    <property type="match status" value="2"/>
</dbReference>
<dbReference type="SMART" id="SM00488">
    <property type="entry name" value="DEXDc2"/>
    <property type="match status" value="1"/>
</dbReference>
<gene>
    <name evidence="10" type="primary">dinG</name>
    <name evidence="10" type="ORF">JAO78_002425</name>
</gene>
<evidence type="ECO:0000256" key="7">
    <source>
        <dbReference type="ARBA" id="ARBA00023014"/>
    </source>
</evidence>
<keyword evidence="7" id="KW-0411">Iron-sulfur</keyword>
<evidence type="ECO:0000256" key="3">
    <source>
        <dbReference type="ARBA" id="ARBA00022801"/>
    </source>
</evidence>
<dbReference type="Pfam" id="PF13307">
    <property type="entry name" value="Helicase_C_2"/>
    <property type="match status" value="1"/>
</dbReference>
<dbReference type="InterPro" id="IPR010614">
    <property type="entry name" value="RAD3-like_helicase_DEAD"/>
</dbReference>
<organism evidence="10 11">
    <name type="scientific">Alishewanella maricola</name>
    <dbReference type="NCBI Taxonomy" id="2795740"/>
    <lineage>
        <taxon>Bacteria</taxon>
        <taxon>Pseudomonadati</taxon>
        <taxon>Pseudomonadota</taxon>
        <taxon>Gammaproteobacteria</taxon>
        <taxon>Alteromonadales</taxon>
        <taxon>Alteromonadaceae</taxon>
        <taxon>Alishewanella</taxon>
    </lineage>
</organism>
<protein>
    <submittedName>
        <fullName evidence="10">ATP-dependent DNA helicase DinG</fullName>
        <ecNumber evidence="10">3.6.4.12</ecNumber>
    </submittedName>
</protein>
<evidence type="ECO:0000256" key="4">
    <source>
        <dbReference type="ARBA" id="ARBA00022806"/>
    </source>
</evidence>
<keyword evidence="6" id="KW-0408">Iron</keyword>
<dbReference type="RefSeq" id="WP_226749754.1">
    <property type="nucleotide sequence ID" value="NZ_JAEINI020000001.1"/>
</dbReference>
<proteinExistence type="predicted"/>
<reference evidence="10 11" key="1">
    <citation type="submission" date="2021-10" db="EMBL/GenBank/DDBJ databases">
        <title>Alishewanella koreense sp. nov. isolated from seawater of southwestern coast in South Korea and the proposal for the reclassification of Rheinheimera perlucida and Rheinheimera tuosuensis as Arsukibacterium perlucida and Arsukibacterium tuosuensis.</title>
        <authorList>
            <person name="Kim K.H."/>
            <person name="Ruan W."/>
            <person name="Kim K.R."/>
            <person name="Baek J.H."/>
            <person name="Jeon C.O."/>
        </authorList>
    </citation>
    <scope>NUCLEOTIDE SEQUENCE [LARGE SCALE GENOMIC DNA]</scope>
    <source>
        <strain evidence="10 11">16-MA</strain>
    </source>
</reference>
<keyword evidence="4 10" id="KW-0347">Helicase</keyword>
<keyword evidence="3 10" id="KW-0378">Hydrolase</keyword>
<evidence type="ECO:0000313" key="11">
    <source>
        <dbReference type="Proteomes" id="UP000633814"/>
    </source>
</evidence>
<keyword evidence="2" id="KW-0547">Nucleotide-binding</keyword>
<evidence type="ECO:0000313" key="10">
    <source>
        <dbReference type="EMBL" id="MCB5225667.1"/>
    </source>
</evidence>
<keyword evidence="1" id="KW-0479">Metal-binding</keyword>
<dbReference type="InterPro" id="IPR045028">
    <property type="entry name" value="DinG/Rad3-like"/>
</dbReference>
<evidence type="ECO:0000256" key="1">
    <source>
        <dbReference type="ARBA" id="ARBA00022723"/>
    </source>
</evidence>
<dbReference type="PANTHER" id="PTHR11472">
    <property type="entry name" value="DNA REPAIR DEAD HELICASE RAD3/XP-D SUBFAMILY MEMBER"/>
    <property type="match status" value="1"/>
</dbReference>
<keyword evidence="5" id="KW-0067">ATP-binding</keyword>
<dbReference type="EMBL" id="JAEINI020000001">
    <property type="protein sequence ID" value="MCB5225667.1"/>
    <property type="molecule type" value="Genomic_DNA"/>
</dbReference>
<dbReference type="InterPro" id="IPR027417">
    <property type="entry name" value="P-loop_NTPase"/>
</dbReference>
<sequence>MLNNGTKQQIRQIHQQLKQQLPNYQPRPTQNKLIAEIANIVAGKYDRHDRIGLIEAGTGTGKSLAYLLGTLPYALSQKKIVVIATATVALQEQLINKDLPFFRQHSGLEFDYSLVKGRQRYACIERLQQLIQQPTLFSQDAPDAHQQALLQRLLDAWQQRSWLGDRDTLPEPVTDELWYSLQADAHYCSKTQRRHLHCPFHLARAEISNAQVLVVNHSLLLSDLLNGGAVLPEPAETLYVIDEAHHLASCGRELLSASAQLTENGPWLVKLRKTLTQLQAVLPDTALRDCMRLDDAVSDFNVALKPIQRSVQEFLPSWFSSKQQTEYRFKHAALPKLWQQQAEVLAQAGQKATNLCDKLLTELQQKLSENSKIPKLWYTLLQELAYARQRFEQQQALWQLLQQAQKEPAWQARWLQRRADTDLLFMHASPLAAGLQLEQLLFSQAFAVILCSATLTALNSFDYAKKELGLNAHTGLQCLQVDSPFAYQQQAEILLPKTRCEPTDSAFTAELVRLLPHYLNTPAGSLVLFASYWQMQEVATELRKQGFTLLVQGEASRQALLQLHADRVNGDNASILFGTQSFSEGLDLPGKLLTNLVITKLPFAVPTSPLEEALSEAITARGGNAFLQLSIPAAAKKLVQSCGRLLRQEQDEGRIVILDRRLVSKTYGKAMLDALPPFRRNIEY</sequence>
<evidence type="ECO:0000256" key="6">
    <source>
        <dbReference type="ARBA" id="ARBA00023004"/>
    </source>
</evidence>
<dbReference type="PANTHER" id="PTHR11472:SF59">
    <property type="entry name" value="ATP-DEPENDENT DNA HELICASE DING"/>
    <property type="match status" value="1"/>
</dbReference>
<dbReference type="GO" id="GO:0003678">
    <property type="term" value="F:DNA helicase activity"/>
    <property type="evidence" value="ECO:0007669"/>
    <property type="project" value="UniProtKB-EC"/>
</dbReference>
<dbReference type="EC" id="3.6.4.12" evidence="10"/>
<dbReference type="Pfam" id="PF06733">
    <property type="entry name" value="DEAD_2"/>
    <property type="match status" value="1"/>
</dbReference>
<dbReference type="Proteomes" id="UP000633814">
    <property type="component" value="Unassembled WGS sequence"/>
</dbReference>
<dbReference type="InterPro" id="IPR006555">
    <property type="entry name" value="ATP-dep_Helicase_C"/>
</dbReference>
<evidence type="ECO:0000256" key="2">
    <source>
        <dbReference type="ARBA" id="ARBA00022741"/>
    </source>
</evidence>
<accession>A0ABS8C031</accession>
<evidence type="ECO:0000259" key="9">
    <source>
        <dbReference type="PROSITE" id="PS51193"/>
    </source>
</evidence>
<dbReference type="InterPro" id="IPR006554">
    <property type="entry name" value="Helicase-like_DEXD_c2"/>
</dbReference>
<dbReference type="GO" id="GO:0016787">
    <property type="term" value="F:hydrolase activity"/>
    <property type="evidence" value="ECO:0007669"/>
    <property type="project" value="UniProtKB-KW"/>
</dbReference>
<keyword evidence="8" id="KW-0413">Isomerase</keyword>
<dbReference type="Gene3D" id="3.40.50.300">
    <property type="entry name" value="P-loop containing nucleotide triphosphate hydrolases"/>
    <property type="match status" value="2"/>
</dbReference>
<keyword evidence="11" id="KW-1185">Reference proteome</keyword>
<dbReference type="NCBIfam" id="NF008729">
    <property type="entry name" value="PRK11747.1"/>
    <property type="match status" value="1"/>
</dbReference>
<dbReference type="PROSITE" id="PS51193">
    <property type="entry name" value="HELICASE_ATP_BIND_2"/>
    <property type="match status" value="1"/>
</dbReference>
<dbReference type="InterPro" id="IPR014013">
    <property type="entry name" value="Helic_SF1/SF2_ATP-bd_DinG/Rad3"/>
</dbReference>
<name>A0ABS8C031_9ALTE</name>
<comment type="caution">
    <text evidence="10">The sequence shown here is derived from an EMBL/GenBank/DDBJ whole genome shotgun (WGS) entry which is preliminary data.</text>
</comment>
<evidence type="ECO:0000256" key="5">
    <source>
        <dbReference type="ARBA" id="ARBA00022840"/>
    </source>
</evidence>